<dbReference type="Proteomes" id="UP000615446">
    <property type="component" value="Unassembled WGS sequence"/>
</dbReference>
<evidence type="ECO:0000313" key="2">
    <source>
        <dbReference type="Proteomes" id="UP000615446"/>
    </source>
</evidence>
<sequence>METNVPYLAVTPPLTTSKEAFISTKSISYFLYNKAVKQTNSIIASFLPGHILNPPPNMRNESFFDSEPSINHLSGLNLSGFLIVLKI</sequence>
<name>A0A8H3KX39_9GLOM</name>
<organism evidence="1 2">
    <name type="scientific">Rhizophagus clarus</name>
    <dbReference type="NCBI Taxonomy" id="94130"/>
    <lineage>
        <taxon>Eukaryota</taxon>
        <taxon>Fungi</taxon>
        <taxon>Fungi incertae sedis</taxon>
        <taxon>Mucoromycota</taxon>
        <taxon>Glomeromycotina</taxon>
        <taxon>Glomeromycetes</taxon>
        <taxon>Glomerales</taxon>
        <taxon>Glomeraceae</taxon>
        <taxon>Rhizophagus</taxon>
    </lineage>
</organism>
<dbReference type="EMBL" id="BLAL01000013">
    <property type="protein sequence ID" value="GES74987.1"/>
    <property type="molecule type" value="Genomic_DNA"/>
</dbReference>
<gene>
    <name evidence="1" type="ORF">RCL2_000244200</name>
</gene>
<evidence type="ECO:0000313" key="1">
    <source>
        <dbReference type="EMBL" id="GES74987.1"/>
    </source>
</evidence>
<proteinExistence type="predicted"/>
<reference evidence="1" key="1">
    <citation type="submission" date="2019-10" db="EMBL/GenBank/DDBJ databases">
        <title>Conservation and host-specific expression of non-tandemly repeated heterogenous ribosome RNA gene in arbuscular mycorrhizal fungi.</title>
        <authorList>
            <person name="Maeda T."/>
            <person name="Kobayashi Y."/>
            <person name="Nakagawa T."/>
            <person name="Ezawa T."/>
            <person name="Yamaguchi K."/>
            <person name="Bino T."/>
            <person name="Nishimoto Y."/>
            <person name="Shigenobu S."/>
            <person name="Kawaguchi M."/>
        </authorList>
    </citation>
    <scope>NUCLEOTIDE SEQUENCE</scope>
    <source>
        <strain evidence="1">HR1</strain>
    </source>
</reference>
<dbReference type="AlphaFoldDB" id="A0A8H3KX39"/>
<comment type="caution">
    <text evidence="1">The sequence shown here is derived from an EMBL/GenBank/DDBJ whole genome shotgun (WGS) entry which is preliminary data.</text>
</comment>
<protein>
    <submittedName>
        <fullName evidence="1">Uncharacterized protein</fullName>
    </submittedName>
</protein>
<accession>A0A8H3KX39</accession>